<protein>
    <submittedName>
        <fullName evidence="2">Uncharacterized protein</fullName>
    </submittedName>
</protein>
<organism evidence="2">
    <name type="scientific">uncultured Spirochaetaceae bacterium</name>
    <dbReference type="NCBI Taxonomy" id="201186"/>
    <lineage>
        <taxon>Bacteria</taxon>
        <taxon>Pseudomonadati</taxon>
        <taxon>Spirochaetota</taxon>
        <taxon>Spirochaetia</taxon>
        <taxon>Spirochaetales</taxon>
        <taxon>Spirochaetaceae</taxon>
        <taxon>environmental samples</taxon>
    </lineage>
</organism>
<feature type="compositionally biased region" description="Basic and acidic residues" evidence="1">
    <location>
        <begin position="54"/>
        <end position="64"/>
    </location>
</feature>
<feature type="compositionally biased region" description="Basic and acidic residues" evidence="1">
    <location>
        <begin position="8"/>
        <end position="18"/>
    </location>
</feature>
<feature type="compositionally biased region" description="Basic and acidic residues" evidence="1">
    <location>
        <begin position="32"/>
        <end position="44"/>
    </location>
</feature>
<proteinExistence type="predicted"/>
<feature type="region of interest" description="Disordered" evidence="1">
    <location>
        <begin position="1"/>
        <end position="64"/>
    </location>
</feature>
<accession>A0A650ENM3</accession>
<dbReference type="AlphaFoldDB" id="A0A650ENM3"/>
<sequence length="64" mass="7705">MANGIEDLQEKNKNRPDTLSKNQFTQWNNFQGREDAEMLEEKSSRWNAKKAARSRREYDAWRDD</sequence>
<feature type="compositionally biased region" description="Polar residues" evidence="1">
    <location>
        <begin position="19"/>
        <end position="31"/>
    </location>
</feature>
<dbReference type="EMBL" id="MN577574">
    <property type="protein sequence ID" value="QGT51467.1"/>
    <property type="molecule type" value="Genomic_DNA"/>
</dbReference>
<evidence type="ECO:0000313" key="2">
    <source>
        <dbReference type="EMBL" id="QGT51467.1"/>
    </source>
</evidence>
<reference evidence="2" key="1">
    <citation type="journal article" date="2020" name="J. ISSAAS">
        <title>Lactobacilli and other gastrointestinal microbiota of Peromyscus leucopus, reservoir host for agents of Lyme disease and other zoonoses in North America.</title>
        <authorList>
            <person name="Milovic A."/>
            <person name="Bassam K."/>
            <person name="Shao H."/>
            <person name="Chatzistamou I."/>
            <person name="Tufts D.M."/>
            <person name="Diuk-Wasser M."/>
            <person name="Barbour A.G."/>
        </authorList>
    </citation>
    <scope>NUCLEOTIDE SEQUENCE</scope>
    <source>
        <strain evidence="2">LL50</strain>
    </source>
</reference>
<gene>
    <name evidence="2" type="ORF">Unknown280_1590</name>
</gene>
<name>A0A650ENM3_9SPIO</name>
<evidence type="ECO:0000256" key="1">
    <source>
        <dbReference type="SAM" id="MobiDB-lite"/>
    </source>
</evidence>